<keyword evidence="1" id="KW-0805">Transcription regulation</keyword>
<keyword evidence="6" id="KW-1185">Reference proteome</keyword>
<feature type="domain" description="HTH araC/xylS-type" evidence="4">
    <location>
        <begin position="96"/>
        <end position="175"/>
    </location>
</feature>
<dbReference type="SUPFAM" id="SSF46689">
    <property type="entry name" value="Homeodomain-like"/>
    <property type="match status" value="1"/>
</dbReference>
<dbReference type="Gene3D" id="1.10.10.60">
    <property type="entry name" value="Homeodomain-like"/>
    <property type="match status" value="1"/>
</dbReference>
<evidence type="ECO:0000256" key="2">
    <source>
        <dbReference type="ARBA" id="ARBA00023125"/>
    </source>
</evidence>
<dbReference type="PANTHER" id="PTHR43280">
    <property type="entry name" value="ARAC-FAMILY TRANSCRIPTIONAL REGULATOR"/>
    <property type="match status" value="1"/>
</dbReference>
<protein>
    <submittedName>
        <fullName evidence="5">AraC family transcriptional regulator</fullName>
    </submittedName>
</protein>
<dbReference type="AlphaFoldDB" id="A0A2W7TYU0"/>
<dbReference type="EMBL" id="QKXH01000002">
    <property type="protein sequence ID" value="PZX94536.1"/>
    <property type="molecule type" value="Genomic_DNA"/>
</dbReference>
<reference evidence="5 6" key="1">
    <citation type="submission" date="2018-06" db="EMBL/GenBank/DDBJ databases">
        <title>Flavobacterium sp IMCC34762, genome.</title>
        <authorList>
            <person name="Joung Y."/>
            <person name="Cho J."/>
            <person name="Song J."/>
        </authorList>
    </citation>
    <scope>NUCLEOTIDE SEQUENCE [LARGE SCALE GENOMIC DNA]</scope>
    <source>
        <strain evidence="5 6">IMCC34762</strain>
    </source>
</reference>
<dbReference type="GO" id="GO:0043565">
    <property type="term" value="F:sequence-specific DNA binding"/>
    <property type="evidence" value="ECO:0007669"/>
    <property type="project" value="InterPro"/>
</dbReference>
<proteinExistence type="predicted"/>
<name>A0A2W7TYU0_9FLAO</name>
<dbReference type="InterPro" id="IPR009057">
    <property type="entry name" value="Homeodomain-like_sf"/>
</dbReference>
<dbReference type="Proteomes" id="UP000249177">
    <property type="component" value="Unassembled WGS sequence"/>
</dbReference>
<sequence>MRFYINYDVNIACRVILQEQLELLNIKYKLLPLGGFEISSTVSKEKFNALKENLGRYAINIVDNQRKHLFQQIKETIVEIIFDKDKFPNTNISYYLSEKFNLSYGHLASVFSEYTYTTIENFIIIQKIEKVKKLIIEEKLNMTEISYELNYSSVAHLSSQFKKVTGLTPTVFKRIVEKRKQLID</sequence>
<dbReference type="PROSITE" id="PS00041">
    <property type="entry name" value="HTH_ARAC_FAMILY_1"/>
    <property type="match status" value="1"/>
</dbReference>
<comment type="caution">
    <text evidence="5">The sequence shown here is derived from an EMBL/GenBank/DDBJ whole genome shotgun (WGS) entry which is preliminary data.</text>
</comment>
<dbReference type="Pfam" id="PF12833">
    <property type="entry name" value="HTH_18"/>
    <property type="match status" value="1"/>
</dbReference>
<dbReference type="RefSeq" id="WP_111408636.1">
    <property type="nucleotide sequence ID" value="NZ_QKXH01000002.1"/>
</dbReference>
<accession>A0A2W7TYU0</accession>
<dbReference type="InterPro" id="IPR018060">
    <property type="entry name" value="HTH_AraC"/>
</dbReference>
<organism evidence="5 6">
    <name type="scientific">Flavobacterium aquariorum</name>
    <dbReference type="NCBI Taxonomy" id="2217670"/>
    <lineage>
        <taxon>Bacteria</taxon>
        <taxon>Pseudomonadati</taxon>
        <taxon>Bacteroidota</taxon>
        <taxon>Flavobacteriia</taxon>
        <taxon>Flavobacteriales</taxon>
        <taxon>Flavobacteriaceae</taxon>
        <taxon>Flavobacterium</taxon>
    </lineage>
</organism>
<keyword evidence="2" id="KW-0238">DNA-binding</keyword>
<dbReference type="InterPro" id="IPR018062">
    <property type="entry name" value="HTH_AraC-typ_CS"/>
</dbReference>
<evidence type="ECO:0000259" key="4">
    <source>
        <dbReference type="PROSITE" id="PS01124"/>
    </source>
</evidence>
<dbReference type="OrthoDB" id="952277at2"/>
<evidence type="ECO:0000256" key="3">
    <source>
        <dbReference type="ARBA" id="ARBA00023163"/>
    </source>
</evidence>
<evidence type="ECO:0000313" key="6">
    <source>
        <dbReference type="Proteomes" id="UP000249177"/>
    </source>
</evidence>
<gene>
    <name evidence="5" type="ORF">DOS84_02980</name>
</gene>
<dbReference type="SMART" id="SM00342">
    <property type="entry name" value="HTH_ARAC"/>
    <property type="match status" value="1"/>
</dbReference>
<dbReference type="PANTHER" id="PTHR43280:SF2">
    <property type="entry name" value="HTH-TYPE TRANSCRIPTIONAL REGULATOR EXSA"/>
    <property type="match status" value="1"/>
</dbReference>
<evidence type="ECO:0000313" key="5">
    <source>
        <dbReference type="EMBL" id="PZX94536.1"/>
    </source>
</evidence>
<dbReference type="GO" id="GO:0003700">
    <property type="term" value="F:DNA-binding transcription factor activity"/>
    <property type="evidence" value="ECO:0007669"/>
    <property type="project" value="InterPro"/>
</dbReference>
<evidence type="ECO:0000256" key="1">
    <source>
        <dbReference type="ARBA" id="ARBA00023015"/>
    </source>
</evidence>
<keyword evidence="3" id="KW-0804">Transcription</keyword>
<dbReference type="PROSITE" id="PS01124">
    <property type="entry name" value="HTH_ARAC_FAMILY_2"/>
    <property type="match status" value="1"/>
</dbReference>